<reference evidence="1 2" key="1">
    <citation type="submission" date="2017-01" db="EMBL/GenBank/DDBJ databases">
        <title>Bacillus cereus isolates.</title>
        <authorList>
            <person name="Beno S.M."/>
        </authorList>
    </citation>
    <scope>NUCLEOTIDE SEQUENCE [LARGE SCALE GENOMIC DNA]</scope>
    <source>
        <strain evidence="1 2">FSL M7-1219</strain>
    </source>
</reference>
<dbReference type="EMBL" id="MUAL01000007">
    <property type="protein sequence ID" value="OOR30258.1"/>
    <property type="molecule type" value="Genomic_DNA"/>
</dbReference>
<dbReference type="Proteomes" id="UP000191124">
    <property type="component" value="Unassembled WGS sequence"/>
</dbReference>
<sequence length="85" mass="9842">MPGLTPFMYKPHYAETAKPYLVYSVGNDKPETTRGYVMQGYWECTHCGEGNQFRFYDDDHHPDFLATCPGCKKDFIAVDDTDYDE</sequence>
<name>A0A1S9V734_BACCE</name>
<evidence type="ECO:0000313" key="1">
    <source>
        <dbReference type="EMBL" id="OOR30258.1"/>
    </source>
</evidence>
<comment type="caution">
    <text evidence="1">The sequence shown here is derived from an EMBL/GenBank/DDBJ whole genome shotgun (WGS) entry which is preliminary data.</text>
</comment>
<protein>
    <submittedName>
        <fullName evidence="1">Uncharacterized protein</fullName>
    </submittedName>
</protein>
<accession>A0A1S9V734</accession>
<evidence type="ECO:0000313" key="2">
    <source>
        <dbReference type="Proteomes" id="UP000191124"/>
    </source>
</evidence>
<proteinExistence type="predicted"/>
<gene>
    <name evidence="1" type="ORF">BW892_06935</name>
</gene>
<organism evidence="1 2">
    <name type="scientific">Bacillus cereus</name>
    <dbReference type="NCBI Taxonomy" id="1396"/>
    <lineage>
        <taxon>Bacteria</taxon>
        <taxon>Bacillati</taxon>
        <taxon>Bacillota</taxon>
        <taxon>Bacilli</taxon>
        <taxon>Bacillales</taxon>
        <taxon>Bacillaceae</taxon>
        <taxon>Bacillus</taxon>
        <taxon>Bacillus cereus group</taxon>
    </lineage>
</organism>
<dbReference type="AlphaFoldDB" id="A0A1S9V734"/>
<dbReference type="RefSeq" id="WP_078179947.1">
    <property type="nucleotide sequence ID" value="NZ_MUAL01000007.1"/>
</dbReference>